<comment type="subcellular location">
    <subcellularLocation>
        <location evidence="1">Plastid</location>
        <location evidence="1">Chloroplast</location>
    </subcellularLocation>
</comment>
<accession>R9R6G0</accession>
<dbReference type="EMBL" id="KC808000">
    <property type="protein sequence ID" value="AGK82838.1"/>
    <property type="molecule type" value="Genomic_DNA"/>
</dbReference>
<dbReference type="GO" id="GO:0016094">
    <property type="term" value="P:polyprenol biosynthetic process"/>
    <property type="evidence" value="ECO:0007669"/>
    <property type="project" value="TreeGrafter"/>
</dbReference>
<evidence type="ECO:0000256" key="3">
    <source>
        <dbReference type="ARBA" id="ARBA00022640"/>
    </source>
</evidence>
<evidence type="ECO:0000256" key="5">
    <source>
        <dbReference type="ARBA" id="ARBA00022946"/>
    </source>
</evidence>
<dbReference type="GO" id="GO:0009409">
    <property type="term" value="P:response to cold"/>
    <property type="evidence" value="ECO:0007669"/>
    <property type="project" value="TreeGrafter"/>
</dbReference>
<reference evidence="7" key="1">
    <citation type="journal article" date="2013" name="Plant Cell">
        <title>Evolution of a complex locus for terpene biosynthesis in Solanum.</title>
        <authorList>
            <person name="Matsuba Y."/>
            <person name="Nguyen T.T."/>
            <person name="Wiegert K."/>
            <person name="Falara V."/>
            <person name="Gonzales-Vigil E."/>
            <person name="Leong B."/>
            <person name="Schafer P."/>
            <person name="Kudrna D."/>
            <person name="Wing R.A."/>
            <person name="Bolger A.M."/>
            <person name="Usadel B."/>
            <person name="Tissier A."/>
            <person name="Fernie A.R."/>
            <person name="Barry C.S."/>
            <person name="Pichersky E."/>
        </authorList>
    </citation>
    <scope>NUCLEOTIDE SEQUENCE</scope>
    <source>
        <strain evidence="7">LA2104</strain>
    </source>
</reference>
<dbReference type="HAMAP" id="MF_01139">
    <property type="entry name" value="ISPT"/>
    <property type="match status" value="1"/>
</dbReference>
<keyword evidence="3" id="KW-0934">Plastid</keyword>
<keyword evidence="2" id="KW-0150">Chloroplast</keyword>
<protein>
    <recommendedName>
        <fullName evidence="6">Alkyl transferase</fullName>
        <ecNumber evidence="6">2.5.1.-</ecNumber>
    </recommendedName>
</protein>
<dbReference type="Pfam" id="PF01255">
    <property type="entry name" value="Prenyltransf"/>
    <property type="match status" value="1"/>
</dbReference>
<evidence type="ECO:0000256" key="6">
    <source>
        <dbReference type="RuleBase" id="RU363018"/>
    </source>
</evidence>
<keyword evidence="5" id="KW-0809">Transit peptide</keyword>
<dbReference type="InterPro" id="IPR018520">
    <property type="entry name" value="UPP_synth-like_CS"/>
</dbReference>
<keyword evidence="4 6" id="KW-0808">Transferase</keyword>
<sequence>MNSSLVFQHLIPSESSLGLKSQKSSSPSLILRRNTSISMGEFKGTHDKQLQILNLPLTVSACRLNKISSSFSLQTEKLCYDNDNDDNDDLELHEELIPKHIALIMDGNRRWAKAKGLEVYEGHKLIIPKLKEICDISSKLGIQIITAFAFSTENWKRSKEEVDLLMQLFEEFFDAFSRFGVRVSVIGCKSNLPMTLQKCIAITEETTKGNKGLHLVIALNYGGYYDILQATKSIVNKAMNGLLDVEDINKNLFDQELESKCPNPDLLIRTGGEQRVSNFLLWQLAYTEFYFTNTLFPDFGEEHLKEAIMNFQQRHRRFGGHTY</sequence>
<dbReference type="GO" id="GO:0045547">
    <property type="term" value="F:ditrans,polycis-polyprenyl diphosphate synthase [(2E,6E)-farnesyl diphosphate specific] activity"/>
    <property type="evidence" value="ECO:0007669"/>
    <property type="project" value="TreeGrafter"/>
</dbReference>
<dbReference type="FunFam" id="3.40.1180.10:FF:000001">
    <property type="entry name" value="(2E,6E)-farnesyl-diphosphate-specific ditrans,polycis-undecaprenyl-diphosphate synthase"/>
    <property type="match status" value="1"/>
</dbReference>
<dbReference type="EC" id="2.5.1.-" evidence="6"/>
<evidence type="ECO:0000256" key="4">
    <source>
        <dbReference type="ARBA" id="ARBA00022679"/>
    </source>
</evidence>
<dbReference type="InterPro" id="IPR036424">
    <property type="entry name" value="UPP_synth-like_sf"/>
</dbReference>
<dbReference type="PROSITE" id="PS01066">
    <property type="entry name" value="UPP_SYNTHASE"/>
    <property type="match status" value="1"/>
</dbReference>
<dbReference type="GO" id="GO:0009570">
    <property type="term" value="C:chloroplast stroma"/>
    <property type="evidence" value="ECO:0007669"/>
    <property type="project" value="TreeGrafter"/>
</dbReference>
<dbReference type="AlphaFoldDB" id="R9R6G0"/>
<evidence type="ECO:0000256" key="2">
    <source>
        <dbReference type="ARBA" id="ARBA00022528"/>
    </source>
</evidence>
<dbReference type="PANTHER" id="PTHR10291">
    <property type="entry name" value="DEHYDRODOLICHYL DIPHOSPHATE SYNTHASE FAMILY MEMBER"/>
    <property type="match status" value="1"/>
</dbReference>
<dbReference type="GO" id="GO:0000287">
    <property type="term" value="F:magnesium ion binding"/>
    <property type="evidence" value="ECO:0007669"/>
    <property type="project" value="UniProtKB-ARBA"/>
</dbReference>
<name>R9R6G0_SOLHA</name>
<comment type="similarity">
    <text evidence="6">Belongs to the UPP synthase family.</text>
</comment>
<dbReference type="PANTHER" id="PTHR10291:SF22">
    <property type="entry name" value="NERYLNERYL DIPHOSPHATE SYNTHASE CPT2, CHLOROPLASTIC"/>
    <property type="match status" value="1"/>
</dbReference>
<dbReference type="CDD" id="cd00475">
    <property type="entry name" value="Cis_IPPS"/>
    <property type="match status" value="1"/>
</dbReference>
<dbReference type="Gene3D" id="3.40.1180.10">
    <property type="entry name" value="Decaprenyl diphosphate synthase-like"/>
    <property type="match status" value="1"/>
</dbReference>
<dbReference type="InterPro" id="IPR001441">
    <property type="entry name" value="UPP_synth-like"/>
</dbReference>
<dbReference type="SUPFAM" id="SSF64005">
    <property type="entry name" value="Undecaprenyl diphosphate synthase"/>
    <property type="match status" value="1"/>
</dbReference>
<proteinExistence type="inferred from homology"/>
<dbReference type="NCBIfam" id="TIGR00055">
    <property type="entry name" value="uppS"/>
    <property type="match status" value="1"/>
</dbReference>
<dbReference type="GO" id="GO:0009668">
    <property type="term" value="P:plastid membrane organization"/>
    <property type="evidence" value="ECO:0007669"/>
    <property type="project" value="TreeGrafter"/>
</dbReference>
<evidence type="ECO:0000256" key="1">
    <source>
        <dbReference type="ARBA" id="ARBA00004229"/>
    </source>
</evidence>
<organism evidence="7">
    <name type="scientific">Solanum habrochaites</name>
    <name type="common">Wild tomato</name>
    <name type="synonym">Lycopersicon hirsutum</name>
    <dbReference type="NCBI Taxonomy" id="62890"/>
    <lineage>
        <taxon>Eukaryota</taxon>
        <taxon>Viridiplantae</taxon>
        <taxon>Streptophyta</taxon>
        <taxon>Embryophyta</taxon>
        <taxon>Tracheophyta</taxon>
        <taxon>Spermatophyta</taxon>
        <taxon>Magnoliopsida</taxon>
        <taxon>eudicotyledons</taxon>
        <taxon>Gunneridae</taxon>
        <taxon>Pentapetalae</taxon>
        <taxon>asterids</taxon>
        <taxon>lamiids</taxon>
        <taxon>Solanales</taxon>
        <taxon>Solanaceae</taxon>
        <taxon>Solanoideae</taxon>
        <taxon>Solaneae</taxon>
        <taxon>Solanum</taxon>
        <taxon>Solanum subgen. Lycopersicon</taxon>
    </lineage>
</organism>
<evidence type="ECO:0000313" key="7">
    <source>
        <dbReference type="EMBL" id="AGK82838.1"/>
    </source>
</evidence>